<reference evidence="1" key="1">
    <citation type="journal article" date="2021" name="Microb. Physiol.">
        <title>Proteogenomic Insights into the Physiology of Marine, Sulfate-Reducing, Filamentous Desulfonema limicola and Desulfonema magnum.</title>
        <authorList>
            <person name="Schnaars V."/>
            <person name="Wohlbrand L."/>
            <person name="Scheve S."/>
            <person name="Hinrichs C."/>
            <person name="Reinhardt R."/>
            <person name="Rabus R."/>
        </authorList>
    </citation>
    <scope>NUCLEOTIDE SEQUENCE</scope>
    <source>
        <strain evidence="1">4be13</strain>
    </source>
</reference>
<dbReference type="EMBL" id="CP061800">
    <property type="protein sequence ID" value="QTA86527.1"/>
    <property type="molecule type" value="Genomic_DNA"/>
</dbReference>
<protein>
    <submittedName>
        <fullName evidence="1">Uncharacterized protein</fullName>
    </submittedName>
</protein>
<evidence type="ECO:0000313" key="1">
    <source>
        <dbReference type="EMBL" id="QTA86527.1"/>
    </source>
</evidence>
<dbReference type="KEGG" id="dmm:dnm_025510"/>
<evidence type="ECO:0000313" key="2">
    <source>
        <dbReference type="Proteomes" id="UP000663722"/>
    </source>
</evidence>
<dbReference type="AlphaFoldDB" id="A0A975BJ54"/>
<name>A0A975BJ54_9BACT</name>
<sequence length="43" mass="5355">MLSPIRWELSFARTQANVLRGIYIKILLYYVDWRLFLSEYRFI</sequence>
<proteinExistence type="predicted"/>
<dbReference type="Proteomes" id="UP000663722">
    <property type="component" value="Chromosome"/>
</dbReference>
<accession>A0A975BJ54</accession>
<organism evidence="1 2">
    <name type="scientific">Desulfonema magnum</name>
    <dbReference type="NCBI Taxonomy" id="45655"/>
    <lineage>
        <taxon>Bacteria</taxon>
        <taxon>Pseudomonadati</taxon>
        <taxon>Thermodesulfobacteriota</taxon>
        <taxon>Desulfobacteria</taxon>
        <taxon>Desulfobacterales</taxon>
        <taxon>Desulfococcaceae</taxon>
        <taxon>Desulfonema</taxon>
    </lineage>
</organism>
<keyword evidence="2" id="KW-1185">Reference proteome</keyword>
<gene>
    <name evidence="1" type="ORF">dnm_025510</name>
</gene>